<keyword evidence="2" id="KW-0238">DNA-binding</keyword>
<reference evidence="5 6" key="1">
    <citation type="submission" date="2020-10" db="EMBL/GenBank/DDBJ databases">
        <title>Haloactinobacterium sp. RN3S43, a bacterium isolated from saline soil.</title>
        <authorList>
            <person name="Sun J.-Q."/>
        </authorList>
    </citation>
    <scope>NUCLEOTIDE SEQUENCE [LARGE SCALE GENOMIC DNA]</scope>
    <source>
        <strain evidence="5 6">RN3S43</strain>
    </source>
</reference>
<evidence type="ECO:0000313" key="6">
    <source>
        <dbReference type="Proteomes" id="UP000593758"/>
    </source>
</evidence>
<keyword evidence="1" id="KW-0805">Transcription regulation</keyword>
<dbReference type="KEGG" id="halt:IM660_01710"/>
<dbReference type="SUPFAM" id="SSF48008">
    <property type="entry name" value="GntR ligand-binding domain-like"/>
    <property type="match status" value="1"/>
</dbReference>
<sequence length="216" mass="23831">MVIKRSALRAQVREEILHRMRTGSVKPGEQINEVQLAAELGVSRTPLREALIALEGEGQIASESGRGFRFLPLSATELVELAPVLSTLEGLALDLSDIDDLRRIGAELQTMSDDFAEETVQHAILNQRDDSWHRHMLSVCPNQRLLVVIENVRATMHRYEALLVNDEQLIARRTEEHAAIATCLAEGDVEGAKQALANNWAGGTQRLLEVAEPAAD</sequence>
<evidence type="ECO:0000256" key="3">
    <source>
        <dbReference type="ARBA" id="ARBA00023163"/>
    </source>
</evidence>
<name>A0A7M1SU04_9MICO</name>
<dbReference type="InterPro" id="IPR008920">
    <property type="entry name" value="TF_FadR/GntR_C"/>
</dbReference>
<proteinExistence type="predicted"/>
<dbReference type="Pfam" id="PF07729">
    <property type="entry name" value="FCD"/>
    <property type="match status" value="1"/>
</dbReference>
<dbReference type="GO" id="GO:0003700">
    <property type="term" value="F:DNA-binding transcription factor activity"/>
    <property type="evidence" value="ECO:0007669"/>
    <property type="project" value="InterPro"/>
</dbReference>
<dbReference type="InterPro" id="IPR036388">
    <property type="entry name" value="WH-like_DNA-bd_sf"/>
</dbReference>
<evidence type="ECO:0000259" key="4">
    <source>
        <dbReference type="PROSITE" id="PS50949"/>
    </source>
</evidence>
<dbReference type="InterPro" id="IPR000524">
    <property type="entry name" value="Tscrpt_reg_HTH_GntR"/>
</dbReference>
<keyword evidence="3" id="KW-0804">Transcription</keyword>
<dbReference type="PANTHER" id="PTHR43537:SF24">
    <property type="entry name" value="GLUCONATE OPERON TRANSCRIPTIONAL REPRESSOR"/>
    <property type="match status" value="1"/>
</dbReference>
<dbReference type="RefSeq" id="WP_193497725.1">
    <property type="nucleotide sequence ID" value="NZ_CP063169.1"/>
</dbReference>
<dbReference type="Proteomes" id="UP000593758">
    <property type="component" value="Chromosome"/>
</dbReference>
<dbReference type="PROSITE" id="PS50949">
    <property type="entry name" value="HTH_GNTR"/>
    <property type="match status" value="1"/>
</dbReference>
<dbReference type="Gene3D" id="1.10.10.10">
    <property type="entry name" value="Winged helix-like DNA-binding domain superfamily/Winged helix DNA-binding domain"/>
    <property type="match status" value="1"/>
</dbReference>
<dbReference type="PRINTS" id="PR00035">
    <property type="entry name" value="HTHGNTR"/>
</dbReference>
<feature type="domain" description="HTH gntR-type" evidence="4">
    <location>
        <begin position="6"/>
        <end position="73"/>
    </location>
</feature>
<dbReference type="SMART" id="SM00345">
    <property type="entry name" value="HTH_GNTR"/>
    <property type="match status" value="1"/>
</dbReference>
<dbReference type="GO" id="GO:0003677">
    <property type="term" value="F:DNA binding"/>
    <property type="evidence" value="ECO:0007669"/>
    <property type="project" value="UniProtKB-KW"/>
</dbReference>
<dbReference type="EMBL" id="CP063169">
    <property type="protein sequence ID" value="QOR71056.1"/>
    <property type="molecule type" value="Genomic_DNA"/>
</dbReference>
<dbReference type="InterPro" id="IPR011711">
    <property type="entry name" value="GntR_C"/>
</dbReference>
<dbReference type="PANTHER" id="PTHR43537">
    <property type="entry name" value="TRANSCRIPTIONAL REGULATOR, GNTR FAMILY"/>
    <property type="match status" value="1"/>
</dbReference>
<dbReference type="Pfam" id="PF00392">
    <property type="entry name" value="GntR"/>
    <property type="match status" value="1"/>
</dbReference>
<dbReference type="Gene3D" id="1.20.120.530">
    <property type="entry name" value="GntR ligand-binding domain-like"/>
    <property type="match status" value="1"/>
</dbReference>
<dbReference type="InterPro" id="IPR036390">
    <property type="entry name" value="WH_DNA-bd_sf"/>
</dbReference>
<evidence type="ECO:0000256" key="2">
    <source>
        <dbReference type="ARBA" id="ARBA00023125"/>
    </source>
</evidence>
<accession>A0A7M1SU04</accession>
<evidence type="ECO:0000256" key="1">
    <source>
        <dbReference type="ARBA" id="ARBA00023015"/>
    </source>
</evidence>
<keyword evidence="6" id="KW-1185">Reference proteome</keyword>
<dbReference type="AlphaFoldDB" id="A0A7M1SU04"/>
<organism evidence="5 6">
    <name type="scientific">Ruania alkalisoli</name>
    <dbReference type="NCBI Taxonomy" id="2779775"/>
    <lineage>
        <taxon>Bacteria</taxon>
        <taxon>Bacillati</taxon>
        <taxon>Actinomycetota</taxon>
        <taxon>Actinomycetes</taxon>
        <taxon>Micrococcales</taxon>
        <taxon>Ruaniaceae</taxon>
        <taxon>Ruania</taxon>
    </lineage>
</organism>
<dbReference type="SUPFAM" id="SSF46785">
    <property type="entry name" value="Winged helix' DNA-binding domain"/>
    <property type="match status" value="1"/>
</dbReference>
<protein>
    <submittedName>
        <fullName evidence="5">GntR family transcriptional regulator</fullName>
    </submittedName>
</protein>
<dbReference type="CDD" id="cd07377">
    <property type="entry name" value="WHTH_GntR"/>
    <property type="match status" value="1"/>
</dbReference>
<gene>
    <name evidence="5" type="ORF">IM660_01710</name>
</gene>
<evidence type="ECO:0000313" key="5">
    <source>
        <dbReference type="EMBL" id="QOR71056.1"/>
    </source>
</evidence>